<feature type="compositionally biased region" description="Low complexity" evidence="3">
    <location>
        <begin position="211"/>
        <end position="222"/>
    </location>
</feature>
<keyword evidence="1 2" id="KW-0963">Cytoplasm</keyword>
<dbReference type="FunFam" id="1.25.40.10:FF:000099">
    <property type="entry name" value="Clustered mitochondria protein homolog"/>
    <property type="match status" value="1"/>
</dbReference>
<dbReference type="PROSITE" id="PS51823">
    <property type="entry name" value="CLU"/>
    <property type="match status" value="1"/>
</dbReference>
<feature type="region of interest" description="Disordered" evidence="3">
    <location>
        <begin position="1231"/>
        <end position="1252"/>
    </location>
</feature>
<dbReference type="InterPro" id="IPR027523">
    <property type="entry name" value="CLU_prot"/>
</dbReference>
<dbReference type="PANTHER" id="PTHR12601:SF10">
    <property type="entry name" value="CLUSTERED MITOCHONDRIA PROTEIN HOMOLOG"/>
    <property type="match status" value="1"/>
</dbReference>
<evidence type="ECO:0000256" key="1">
    <source>
        <dbReference type="ARBA" id="ARBA00022490"/>
    </source>
</evidence>
<comment type="subcellular location">
    <subcellularLocation>
        <location evidence="2">Cytoplasm</location>
    </subcellularLocation>
    <subcellularLocation>
        <location evidence="2">Cytoplasmic granule</location>
    </subcellularLocation>
</comment>
<gene>
    <name evidence="5" type="ORF">AALO_G00030580</name>
</gene>
<dbReference type="Pfam" id="PF13424">
    <property type="entry name" value="TPR_12"/>
    <property type="match status" value="1"/>
</dbReference>
<dbReference type="FunFam" id="3.30.2280.10:FF:000002">
    <property type="entry name" value="Clustered mitochondria protein homolog"/>
    <property type="match status" value="1"/>
</dbReference>
<dbReference type="GO" id="GO:0048312">
    <property type="term" value="P:intracellular distribution of mitochondria"/>
    <property type="evidence" value="ECO:0007669"/>
    <property type="project" value="TreeGrafter"/>
</dbReference>
<dbReference type="Pfam" id="PF15044">
    <property type="entry name" value="CLU_N"/>
    <property type="match status" value="1"/>
</dbReference>
<comment type="function">
    <text evidence="2">mRNA-binding protein involved in proper cytoplasmic distribution of mitochondria. Specifically binds mRNAs of nuclear-encoded mitochondrial proteins in the cytoplasm and regulates transport or translation of these transcripts close to mitochondria, playing a role in mitochondrial biogenesis.</text>
</comment>
<dbReference type="InterPro" id="IPR033646">
    <property type="entry name" value="CLU-central"/>
</dbReference>
<feature type="region of interest" description="Disordered" evidence="3">
    <location>
        <begin position="1"/>
        <end position="54"/>
    </location>
</feature>
<dbReference type="EMBL" id="JADWDJ010000002">
    <property type="protein sequence ID" value="KAG5284795.1"/>
    <property type="molecule type" value="Genomic_DNA"/>
</dbReference>
<dbReference type="InterPro" id="IPR011990">
    <property type="entry name" value="TPR-like_helical_dom_sf"/>
</dbReference>
<dbReference type="SUPFAM" id="SSF103107">
    <property type="entry name" value="Hypothetical protein c14orf129, hspc210"/>
    <property type="match status" value="1"/>
</dbReference>
<evidence type="ECO:0000313" key="5">
    <source>
        <dbReference type="EMBL" id="KAG5284795.1"/>
    </source>
</evidence>
<dbReference type="InterPro" id="IPR025697">
    <property type="entry name" value="CLU_dom"/>
</dbReference>
<organism evidence="5 6">
    <name type="scientific">Alosa alosa</name>
    <name type="common">allis shad</name>
    <dbReference type="NCBI Taxonomy" id="278164"/>
    <lineage>
        <taxon>Eukaryota</taxon>
        <taxon>Metazoa</taxon>
        <taxon>Chordata</taxon>
        <taxon>Craniata</taxon>
        <taxon>Vertebrata</taxon>
        <taxon>Euteleostomi</taxon>
        <taxon>Actinopterygii</taxon>
        <taxon>Neopterygii</taxon>
        <taxon>Teleostei</taxon>
        <taxon>Clupei</taxon>
        <taxon>Clupeiformes</taxon>
        <taxon>Clupeoidei</taxon>
        <taxon>Clupeidae</taxon>
        <taxon>Alosa</taxon>
    </lineage>
</organism>
<dbReference type="CDD" id="cd15466">
    <property type="entry name" value="CLU-central"/>
    <property type="match status" value="1"/>
</dbReference>
<dbReference type="Proteomes" id="UP000823561">
    <property type="component" value="Chromosome 2"/>
</dbReference>
<dbReference type="Pfam" id="PF12807">
    <property type="entry name" value="eIF3_p135"/>
    <property type="match status" value="1"/>
</dbReference>
<proteinExistence type="inferred from homology"/>
<dbReference type="InterPro" id="IPR028275">
    <property type="entry name" value="CLU_N"/>
</dbReference>
<evidence type="ECO:0000259" key="4">
    <source>
        <dbReference type="PROSITE" id="PS51823"/>
    </source>
</evidence>
<comment type="similarity">
    <text evidence="2">Belongs to the CLU family.</text>
</comment>
<dbReference type="Pfam" id="PF13374">
    <property type="entry name" value="TPR_10"/>
    <property type="match status" value="1"/>
</dbReference>
<feature type="region of interest" description="Disordered" evidence="3">
    <location>
        <begin position="201"/>
        <end position="222"/>
    </location>
</feature>
<dbReference type="SUPFAM" id="SSF48452">
    <property type="entry name" value="TPR-like"/>
    <property type="match status" value="2"/>
</dbReference>
<dbReference type="PANTHER" id="PTHR12601">
    <property type="entry name" value="EUKARYOTIC TRANSLATION INITIATION FACTOR 3 SUBUNIT EIF-3"/>
    <property type="match status" value="1"/>
</dbReference>
<dbReference type="Gene3D" id="1.25.40.10">
    <property type="entry name" value="Tetratricopeptide repeat domain"/>
    <property type="match status" value="2"/>
</dbReference>
<evidence type="ECO:0000256" key="3">
    <source>
        <dbReference type="SAM" id="MobiDB-lite"/>
    </source>
</evidence>
<dbReference type="HAMAP" id="MF_03013">
    <property type="entry name" value="CLU"/>
    <property type="match status" value="1"/>
</dbReference>
<reference evidence="5" key="1">
    <citation type="submission" date="2020-10" db="EMBL/GenBank/DDBJ databases">
        <title>Chromosome-scale genome assembly of the Allis shad, Alosa alosa.</title>
        <authorList>
            <person name="Margot Z."/>
            <person name="Christophe K."/>
            <person name="Cabau C."/>
            <person name="Louis A."/>
            <person name="Berthelot C."/>
            <person name="Parey E."/>
            <person name="Roest Crollius H."/>
            <person name="Montfort J."/>
            <person name="Robinson-Rechavi M."/>
            <person name="Bucao C."/>
            <person name="Bouchez O."/>
            <person name="Gislard M."/>
            <person name="Lluch J."/>
            <person name="Milhes M."/>
            <person name="Lampietro C."/>
            <person name="Lopez Roques C."/>
            <person name="Donnadieu C."/>
            <person name="Braasch I."/>
            <person name="Desvignes T."/>
            <person name="Postlethwait J."/>
            <person name="Bobe J."/>
            <person name="Guiguen Y."/>
        </authorList>
    </citation>
    <scope>NUCLEOTIDE SEQUENCE</scope>
    <source>
        <strain evidence="5">M-15738</strain>
        <tissue evidence="5">Blood</tissue>
    </source>
</reference>
<keyword evidence="6" id="KW-1185">Reference proteome</keyword>
<feature type="domain" description="Clu" evidence="4">
    <location>
        <begin position="732"/>
        <end position="974"/>
    </location>
</feature>
<keyword evidence="2" id="KW-0694">RNA-binding</keyword>
<evidence type="ECO:0000256" key="2">
    <source>
        <dbReference type="HAMAP-Rule" id="MF_03013"/>
    </source>
</evidence>
<dbReference type="GO" id="GO:0005737">
    <property type="term" value="C:cytoplasm"/>
    <property type="evidence" value="ECO:0007669"/>
    <property type="project" value="UniProtKB-SubCell"/>
</dbReference>
<accession>A0AAV6HFI3</accession>
<dbReference type="Gene3D" id="3.30.2280.10">
    <property type="entry name" value="Hypothetical protein (hspc210)"/>
    <property type="match status" value="1"/>
</dbReference>
<dbReference type="Pfam" id="PF13236">
    <property type="entry name" value="CLU"/>
    <property type="match status" value="1"/>
</dbReference>
<dbReference type="InterPro" id="IPR023231">
    <property type="entry name" value="GSKIP_dom_sf"/>
</dbReference>
<name>A0AAV6HFI3_9TELE</name>
<dbReference type="GO" id="GO:0007005">
    <property type="term" value="P:mitochondrion organization"/>
    <property type="evidence" value="ECO:0007669"/>
    <property type="project" value="UniProtKB-UniRule"/>
</dbReference>
<comment type="caution">
    <text evidence="5">The sequence shown here is derived from an EMBL/GenBank/DDBJ whole genome shotgun (WGS) entry which is preliminary data.</text>
</comment>
<evidence type="ECO:0000313" key="6">
    <source>
        <dbReference type="Proteomes" id="UP000823561"/>
    </source>
</evidence>
<sequence length="1646" mass="184816">MGNVLSCCHNLSGQQLQPKEMRGPDPEWSPLLSEENSDEDCPSPSQATGEAEKSPVLDQGHAFFPDIVLSSSPGAALAIAGHSLRPDQGVWNPSFVPDSSESVQAVIMQPYREEDSLQVDLHTLYGPGKPEHNTELFKQTVDPTEMDIDPNKHNLVLMGHMDQSVDGAESDVLQDEAADGGWTEGGILRLGQQAAARTTHRAQHMEHNANQKQQGVGQTRQGVTEQMELRTGQTEWPLEHGAFPDTVDLVKERTLPSEHKSQAEQGVTADQNVALQELGLVYNKDHNGTQMHGTDNNLVQLELNGVQTKRELKMTGQIVKDAAQVRQSGDQTTHSLVHPQGAAAQLFQNQDQALPTDQELMPVYLNVSDEALQGEAQKEQLTLFMVDRLFLATPPITGPCANAMRSGPLIHDQEEGALATWKGDSDVGQAGDANMEEVSLNEDTSFTVKIQAPGIEPINFQVSSMAMVQELKQLLMDYEETCHRTCFSLQLDGSTLDNFTHMKSISGLQDGCVLKTIDEPYTVREVRIHLRHIRNLLRSLDPTDAYNGVDCRSLSFLRLFTDTDMRDKPRKRGDELKQESCGPPDYILPGSKECPLSPLQPAEEDAKPLEFLRALTMSNWNPPPGNRKMHGDLMYLYVVTLEERHFSITASVRGFYLNQSTSFSFNPKPANPSVLSHDLVDLLNHISPSFKKNFSALLKKRVHRHPFERLETPFQLYSWTAPKVDHYLDSVRAEDAQTSRMGYEEHIPGQTRDWNEELQSTRELPRKNLAERLLRERAIFKTNSDFVTTATRGAMAVIDGNVMPLNPGDEPHMHMFIWNNIFFSLGFDVKDHYLEQGGDPAAHSAPTNDLKGVRAYASIDAEGLHTLGTVVVDYRGYRVTAQSIVPGLLDKDQEQSVIYGSIDFGKTIVSDARFVELLEKTSRHLRIQRHLVLNKKGERVELCSSVECKGIVGNDRRFYVLDLIRTFPLDLNFLPSEEEHPPESQRPGFPRQHRHRLVCLRQELVELFIEHRYYRFLEMVNRRNGPSTATGSEDTDMQLITLDDSASVAAEKQMFPLSDSDPDWSIAGCADSVLAEACKMVGSTSTTSFDIRFNPNAFCPVVRFPEEQAANLQTQRLLIKEAAAFLINTQIPALVKSCMDHTTLPMDGATLTEALHRHGVNVRYLGTVVEAIESMPEREKLDYVHRISAAELITRCTKHLFRTYFQAVEPSSLSASVAHFLNCFLSSYTDTTGPQTTERRRSRRRKSRVSGAASAVATSGSWVGLTSKELWRTISAEAQEYYHYALQCESVEQAVEKYSVQRITLLREIAIKTGIQVLLKEYHFENKRSPTFTEEDILNIFPVVKHIRPNASDAILFFQSGQTKVQEGLLKEGSEMIAQALGLFTNVYGVMHEQICACLRLLGRIHYILGDYAEALNHQQKAVLMSERVLGIENPHTVQEYMHLGLYCFAGAQPVTSLRLLYRARYLILMVCGEDHPEMALLDSKIGLVLHALTEYSLSLRFLENALSINIKYHGLSSLKVAHSHYLVAKAYESKGEFRSALHHEKECYAVYKKQLGEHHDKTKESSEYLKHLTQQAVTLQRTMNMIYQTSHDTSIAPLHLDPPSRIWILEQLNLISGVVLIPLSNKDLENLRDQALKTQSLAARA</sequence>
<dbReference type="GO" id="GO:0003729">
    <property type="term" value="F:mRNA binding"/>
    <property type="evidence" value="ECO:0007669"/>
    <property type="project" value="TreeGrafter"/>
</dbReference>
<protein>
    <recommendedName>
        <fullName evidence="2">Clustered mitochondria protein homolog</fullName>
    </recommendedName>
</protein>